<dbReference type="EMBL" id="CP003350">
    <property type="protein sequence ID" value="AFC86176.1"/>
    <property type="molecule type" value="Genomic_DNA"/>
</dbReference>
<reference evidence="7" key="1">
    <citation type="submission" date="2012-02" db="EMBL/GenBank/DDBJ databases">
        <title>The complete genome of Frateuria aurantia DSM 6220.</title>
        <authorList>
            <consortium name="US DOE Joint Genome Institute (JGI-PGF)"/>
            <person name="Lucas S."/>
            <person name="Copeland A."/>
            <person name="Lapidus A."/>
            <person name="Glavina del Rio T."/>
            <person name="Dalin E."/>
            <person name="Tice H."/>
            <person name="Bruce D."/>
            <person name="Goodwin L."/>
            <person name="Pitluck S."/>
            <person name="Peters L."/>
            <person name="Ovchinnikova G."/>
            <person name="Teshima H."/>
            <person name="Kyrpides N."/>
            <person name="Mavromatis K."/>
            <person name="Ivanova N."/>
            <person name="Brettin T."/>
            <person name="Detter J.C."/>
            <person name="Han C."/>
            <person name="Larimer F."/>
            <person name="Land M."/>
            <person name="Hauser L."/>
            <person name="Markowitz V."/>
            <person name="Cheng J.-F."/>
            <person name="Hugenholtz P."/>
            <person name="Woyke T."/>
            <person name="Wu D."/>
            <person name="Brambilla E."/>
            <person name="Klenk H.-P."/>
            <person name="Eisen J.A."/>
        </authorList>
    </citation>
    <scope>NUCLEOTIDE SEQUENCE</scope>
    <source>
        <strain evidence="7">DSM 6220</strain>
    </source>
</reference>
<dbReference type="PROSITE" id="PS50977">
    <property type="entry name" value="HTH_TETR_2"/>
    <property type="match status" value="1"/>
</dbReference>
<protein>
    <submittedName>
        <fullName evidence="7">Transcriptional regulator</fullName>
    </submittedName>
</protein>
<keyword evidence="2 4" id="KW-0238">DNA-binding</keyword>
<dbReference type="GO" id="GO:0000976">
    <property type="term" value="F:transcription cis-regulatory region binding"/>
    <property type="evidence" value="ECO:0007669"/>
    <property type="project" value="TreeGrafter"/>
</dbReference>
<dbReference type="eggNOG" id="COG1309">
    <property type="taxonomic scope" value="Bacteria"/>
</dbReference>
<evidence type="ECO:0000256" key="2">
    <source>
        <dbReference type="ARBA" id="ARBA00023125"/>
    </source>
</evidence>
<organism evidence="7 8">
    <name type="scientific">Frateuria aurantia (strain ATCC 33424 / DSM 6220 / KCTC 2777 / LMG 1558 / NBRC 3245 / NCIMB 13370)</name>
    <name type="common">Acetobacter aurantius</name>
    <dbReference type="NCBI Taxonomy" id="767434"/>
    <lineage>
        <taxon>Bacteria</taxon>
        <taxon>Pseudomonadati</taxon>
        <taxon>Pseudomonadota</taxon>
        <taxon>Gammaproteobacteria</taxon>
        <taxon>Lysobacterales</taxon>
        <taxon>Rhodanobacteraceae</taxon>
        <taxon>Frateuria</taxon>
    </lineage>
</organism>
<feature type="DNA-binding region" description="H-T-H motif" evidence="4">
    <location>
        <begin position="50"/>
        <end position="69"/>
    </location>
</feature>
<dbReference type="HOGENOM" id="CLU_069356_46_2_6"/>
<dbReference type="STRING" id="767434.Fraau_1769"/>
<evidence type="ECO:0000256" key="1">
    <source>
        <dbReference type="ARBA" id="ARBA00023015"/>
    </source>
</evidence>
<dbReference type="Gene3D" id="1.10.357.10">
    <property type="entry name" value="Tetracycline Repressor, domain 2"/>
    <property type="match status" value="1"/>
</dbReference>
<dbReference type="KEGG" id="fau:Fraau_1769"/>
<proteinExistence type="predicted"/>
<sequence length="210" mass="23089">MNNTNLSSQKSSEAVDVMRAPKRQRGKERVAALLEAAGRLFAAKGYPGTTMTEIAAEAGASIGSLYQFFPSKPAIAAALLQRYLEQLHAGLDQVSGQLDTLDAVGLAEALLNLMLALMPDRHLALLMLEGTDDAIRMREQWRSELRSRLAQLLRTWCLVDDTDSHQAHAVVLLQLLKTVPVLADEFGRQSPEMSELQQAVTCYLQGMRVV</sequence>
<evidence type="ECO:0000256" key="5">
    <source>
        <dbReference type="SAM" id="MobiDB-lite"/>
    </source>
</evidence>
<evidence type="ECO:0000313" key="7">
    <source>
        <dbReference type="EMBL" id="AFC86176.1"/>
    </source>
</evidence>
<dbReference type="InterPro" id="IPR001647">
    <property type="entry name" value="HTH_TetR"/>
</dbReference>
<dbReference type="PRINTS" id="PR00455">
    <property type="entry name" value="HTHTETR"/>
</dbReference>
<dbReference type="InterPro" id="IPR050109">
    <property type="entry name" value="HTH-type_TetR-like_transc_reg"/>
</dbReference>
<evidence type="ECO:0000313" key="8">
    <source>
        <dbReference type="Proteomes" id="UP000005234"/>
    </source>
</evidence>
<dbReference type="PANTHER" id="PTHR30055">
    <property type="entry name" value="HTH-TYPE TRANSCRIPTIONAL REGULATOR RUTR"/>
    <property type="match status" value="1"/>
</dbReference>
<feature type="region of interest" description="Disordered" evidence="5">
    <location>
        <begin position="1"/>
        <end position="23"/>
    </location>
</feature>
<dbReference type="Proteomes" id="UP000005234">
    <property type="component" value="Chromosome"/>
</dbReference>
<keyword evidence="8" id="KW-1185">Reference proteome</keyword>
<name>H8KZD4_FRAAD</name>
<dbReference type="Pfam" id="PF00440">
    <property type="entry name" value="TetR_N"/>
    <property type="match status" value="1"/>
</dbReference>
<evidence type="ECO:0000256" key="4">
    <source>
        <dbReference type="PROSITE-ProRule" id="PRU00335"/>
    </source>
</evidence>
<dbReference type="InterPro" id="IPR009057">
    <property type="entry name" value="Homeodomain-like_sf"/>
</dbReference>
<accession>H8KZD4</accession>
<evidence type="ECO:0000259" key="6">
    <source>
        <dbReference type="PROSITE" id="PS50977"/>
    </source>
</evidence>
<dbReference type="GO" id="GO:0003700">
    <property type="term" value="F:DNA-binding transcription factor activity"/>
    <property type="evidence" value="ECO:0007669"/>
    <property type="project" value="TreeGrafter"/>
</dbReference>
<keyword evidence="3" id="KW-0804">Transcription</keyword>
<gene>
    <name evidence="7" type="ordered locus">Fraau_1769</name>
</gene>
<feature type="domain" description="HTH tetR-type" evidence="6">
    <location>
        <begin position="27"/>
        <end position="87"/>
    </location>
</feature>
<dbReference type="PANTHER" id="PTHR30055:SF234">
    <property type="entry name" value="HTH-TYPE TRANSCRIPTIONAL REGULATOR BETI"/>
    <property type="match status" value="1"/>
</dbReference>
<dbReference type="SUPFAM" id="SSF46689">
    <property type="entry name" value="Homeodomain-like"/>
    <property type="match status" value="1"/>
</dbReference>
<dbReference type="InterPro" id="IPR023772">
    <property type="entry name" value="DNA-bd_HTH_TetR-type_CS"/>
</dbReference>
<dbReference type="PROSITE" id="PS01081">
    <property type="entry name" value="HTH_TETR_1"/>
    <property type="match status" value="1"/>
</dbReference>
<dbReference type="AlphaFoldDB" id="H8KZD4"/>
<evidence type="ECO:0000256" key="3">
    <source>
        <dbReference type="ARBA" id="ARBA00023163"/>
    </source>
</evidence>
<keyword evidence="1" id="KW-0805">Transcription regulation</keyword>
<feature type="compositionally biased region" description="Polar residues" evidence="5">
    <location>
        <begin position="1"/>
        <end position="12"/>
    </location>
</feature>